<dbReference type="GO" id="GO:0008897">
    <property type="term" value="F:holo-[acyl-carrier-protein] synthase activity"/>
    <property type="evidence" value="ECO:0007669"/>
    <property type="project" value="InterPro"/>
</dbReference>
<dbReference type="InterPro" id="IPR040899">
    <property type="entry name" value="Fas_alpha_ACP"/>
</dbReference>
<evidence type="ECO:0000313" key="4">
    <source>
        <dbReference type="Proteomes" id="UP000054771"/>
    </source>
</evidence>
<protein>
    <recommendedName>
        <fullName evidence="2">Fatty acid synthase subunit alpha acyl carrier domain-containing protein</fullName>
    </recommendedName>
</protein>
<evidence type="ECO:0000256" key="1">
    <source>
        <dbReference type="SAM" id="MobiDB-lite"/>
    </source>
</evidence>
<dbReference type="Pfam" id="PF18325">
    <property type="entry name" value="Fas_alpha_ACP"/>
    <property type="match status" value="1"/>
</dbReference>
<dbReference type="EMBL" id="CDMC01000008">
    <property type="protein sequence ID" value="CEL06582.1"/>
    <property type="molecule type" value="Genomic_DNA"/>
</dbReference>
<dbReference type="AlphaFoldDB" id="A0A0U5G4E0"/>
<accession>A0A0U5G4E0</accession>
<reference evidence="4" key="1">
    <citation type="journal article" date="2016" name="Genome Announc.">
        <title>Draft genome sequences of fungus Aspergillus calidoustus.</title>
        <authorList>
            <person name="Horn F."/>
            <person name="Linde J."/>
            <person name="Mattern D.J."/>
            <person name="Walther G."/>
            <person name="Guthke R."/>
            <person name="Scherlach K."/>
            <person name="Martin K."/>
            <person name="Brakhage A.A."/>
            <person name="Petzke L."/>
            <person name="Valiante V."/>
        </authorList>
    </citation>
    <scope>NUCLEOTIDE SEQUENCE [LARGE SCALE GENOMIC DNA]</scope>
    <source>
        <strain evidence="4">SF006504</strain>
    </source>
</reference>
<dbReference type="Proteomes" id="UP000054771">
    <property type="component" value="Unassembled WGS sequence"/>
</dbReference>
<proteinExistence type="predicted"/>
<feature type="region of interest" description="Disordered" evidence="1">
    <location>
        <begin position="48"/>
        <end position="85"/>
    </location>
</feature>
<gene>
    <name evidence="3" type="ORF">ASPCAL09755</name>
</gene>
<feature type="domain" description="Fatty acid synthase subunit alpha acyl carrier" evidence="2">
    <location>
        <begin position="88"/>
        <end position="126"/>
    </location>
</feature>
<evidence type="ECO:0000259" key="2">
    <source>
        <dbReference type="Pfam" id="PF18325"/>
    </source>
</evidence>
<evidence type="ECO:0000313" key="3">
    <source>
        <dbReference type="EMBL" id="CEL06582.1"/>
    </source>
</evidence>
<dbReference type="STRING" id="454130.A0A0U5G4E0"/>
<name>A0A0U5G4E0_ASPCI</name>
<sequence length="133" mass="14660">MAKKSASIHTKLHSSSALPKIDFLSYQDDYPRLSYQYSVQNFKNPTAVGASSDGIVPAPHIHPPSPPEQSRSQSSDLRPRSIPSENLSLTATHIVLAITSQKLRRPFDQVPVDKSIRDLSGGEFTIPVVQLRI</sequence>
<dbReference type="OrthoDB" id="10566906at2759"/>
<organism evidence="3 4">
    <name type="scientific">Aspergillus calidoustus</name>
    <dbReference type="NCBI Taxonomy" id="454130"/>
    <lineage>
        <taxon>Eukaryota</taxon>
        <taxon>Fungi</taxon>
        <taxon>Dikarya</taxon>
        <taxon>Ascomycota</taxon>
        <taxon>Pezizomycotina</taxon>
        <taxon>Eurotiomycetes</taxon>
        <taxon>Eurotiomycetidae</taxon>
        <taxon>Eurotiales</taxon>
        <taxon>Aspergillaceae</taxon>
        <taxon>Aspergillus</taxon>
        <taxon>Aspergillus subgen. Nidulantes</taxon>
    </lineage>
</organism>
<keyword evidence="4" id="KW-1185">Reference proteome</keyword>